<dbReference type="SUPFAM" id="SSF48371">
    <property type="entry name" value="ARM repeat"/>
    <property type="match status" value="1"/>
</dbReference>
<dbReference type="Gene3D" id="1.25.10.10">
    <property type="entry name" value="Leucine-rich Repeat Variant"/>
    <property type="match status" value="1"/>
</dbReference>
<feature type="region of interest" description="Disordered" evidence="3">
    <location>
        <begin position="245"/>
        <end position="289"/>
    </location>
</feature>
<dbReference type="OrthoDB" id="668540at2759"/>
<feature type="repeat" description="Pumilio" evidence="2">
    <location>
        <begin position="535"/>
        <end position="570"/>
    </location>
</feature>
<feature type="repeat" description="Pumilio" evidence="2">
    <location>
        <begin position="644"/>
        <end position="679"/>
    </location>
</feature>
<dbReference type="PANTHER" id="PTHR12537">
    <property type="entry name" value="RNA BINDING PROTEIN PUMILIO-RELATED"/>
    <property type="match status" value="1"/>
</dbReference>
<dbReference type="PROSITE" id="PS50302">
    <property type="entry name" value="PUM"/>
    <property type="match status" value="7"/>
</dbReference>
<dbReference type="Pfam" id="PF00806">
    <property type="entry name" value="PUF"/>
    <property type="match status" value="8"/>
</dbReference>
<evidence type="ECO:0000256" key="2">
    <source>
        <dbReference type="PROSITE-ProRule" id="PRU00317"/>
    </source>
</evidence>
<evidence type="ECO:0000259" key="4">
    <source>
        <dbReference type="PROSITE" id="PS50303"/>
    </source>
</evidence>
<dbReference type="AlphaFoldDB" id="G8ZWP9"/>
<evidence type="ECO:0000313" key="5">
    <source>
        <dbReference type="EMBL" id="CCE93043.1"/>
    </source>
</evidence>
<dbReference type="CDD" id="cd07920">
    <property type="entry name" value="Pumilio"/>
    <property type="match status" value="1"/>
</dbReference>
<dbReference type="InterPro" id="IPR011989">
    <property type="entry name" value="ARM-like"/>
</dbReference>
<dbReference type="GO" id="GO:0005737">
    <property type="term" value="C:cytoplasm"/>
    <property type="evidence" value="ECO:0007669"/>
    <property type="project" value="TreeGrafter"/>
</dbReference>
<feature type="compositionally biased region" description="Basic and acidic residues" evidence="3">
    <location>
        <begin position="261"/>
        <end position="277"/>
    </location>
</feature>
<sequence>MSIEEPSEKKGDFTGVDPIVSGTLDTALGQLHLNELEETGPGVAPDASIEPSNDGYTHFSSIPPSHMFPHPQMFSMGFIPYSQMMPVPHHTGFFPPPESGLGMAGNTSNGPVMFNNSNDASVFAAPPGPSSNSLGVGSIGGETPATATNDPLWASNVTAQAVVDPLASSSAIEATDFLKGHSPATAFRRQTFHALSPSDMVDPLLNKSSMADVATDSGLPAGSIATGLVQPGHTGLGSTTRAQSISLEKNKNNPIFGTPDTNKKQEESKLVPGEEKTTNSTSYAAAYPYGGPLMQPNPVLSGHPPPGSSPAYGVPSPFHGAYGFASPFQFSGMGSPNAQLPPHTPYRVSPSGESATNHQVPDGNDESPGSGRALEDPSSVVQSPPQGLSVNQHQPSGTPPPWMYGNHPFGMVPHPHAFSPGHPHMMHPNEGHQNENQNHNNRRSNNGGHRGGRSGHYGGGRNKHNKNGNQYYQNNGNDNASRQRKMEDAARYADATLDQFIGNIHSLCKDQHGCRFLQKQLDILGSEAADSIFEETKNHTVELMTDSFGNYLIQKLLERVTVEQRITLAKIAAPHFVYIASNPHGTRALQKLVECIGSKEEANIIIGSLKGSVVELSKDLNGNHIVQKCLQKLQPNDVQFIFDAASEHCTEIATHRHGCCVLQRCLDHGDEVQRQRLCDKLLSNIDHLTLDPFGNYVVQYIITKESESGNNYFTLKIVQALKSKVTELSLHKFGSNVIEKILRTPAVSDDLITELLSSRAEADIQALLNDGYGNYVLQTMLDVTHQNNHYLHESLVEIVRPLVVGPIRNTPHGRRIMGILRME</sequence>
<dbReference type="GO" id="GO:0017148">
    <property type="term" value="P:negative regulation of translation"/>
    <property type="evidence" value="ECO:0007669"/>
    <property type="project" value="EnsemblFungi"/>
</dbReference>
<protein>
    <recommendedName>
        <fullName evidence="4">PUM-HD domain-containing protein</fullName>
    </recommendedName>
</protein>
<dbReference type="RefSeq" id="XP_003682254.1">
    <property type="nucleotide sequence ID" value="XM_003682206.1"/>
</dbReference>
<dbReference type="InterPro" id="IPR033133">
    <property type="entry name" value="PUM-HD"/>
</dbReference>
<feature type="compositionally biased region" description="Polar residues" evidence="3">
    <location>
        <begin position="379"/>
        <end position="396"/>
    </location>
</feature>
<dbReference type="Proteomes" id="UP000005627">
    <property type="component" value="Chromosome 6"/>
</dbReference>
<dbReference type="InterPro" id="IPR033712">
    <property type="entry name" value="Pumilio_RNA-bd"/>
</dbReference>
<dbReference type="GO" id="GO:0003729">
    <property type="term" value="F:mRNA binding"/>
    <property type="evidence" value="ECO:0007669"/>
    <property type="project" value="EnsemblFungi"/>
</dbReference>
<feature type="region of interest" description="Disordered" evidence="3">
    <location>
        <begin position="333"/>
        <end position="486"/>
    </location>
</feature>
<dbReference type="InParanoid" id="G8ZWP9"/>
<organism evidence="5 6">
    <name type="scientific">Torulaspora delbrueckii</name>
    <name type="common">Yeast</name>
    <name type="synonym">Candida colliculosa</name>
    <dbReference type="NCBI Taxonomy" id="4950"/>
    <lineage>
        <taxon>Eukaryota</taxon>
        <taxon>Fungi</taxon>
        <taxon>Dikarya</taxon>
        <taxon>Ascomycota</taxon>
        <taxon>Saccharomycotina</taxon>
        <taxon>Saccharomycetes</taxon>
        <taxon>Saccharomycetales</taxon>
        <taxon>Saccharomycetaceae</taxon>
        <taxon>Torulaspora</taxon>
    </lineage>
</organism>
<feature type="repeat" description="Pumilio" evidence="2">
    <location>
        <begin position="680"/>
        <end position="719"/>
    </location>
</feature>
<feature type="compositionally biased region" description="Polar residues" evidence="3">
    <location>
        <begin position="245"/>
        <end position="255"/>
    </location>
</feature>
<keyword evidence="1" id="KW-0677">Repeat</keyword>
<dbReference type="InterPro" id="IPR016024">
    <property type="entry name" value="ARM-type_fold"/>
</dbReference>
<reference evidence="5 6" key="1">
    <citation type="journal article" date="2011" name="Proc. Natl. Acad. Sci. U.S.A.">
        <title>Evolutionary erosion of yeast sex chromosomes by mating-type switching accidents.</title>
        <authorList>
            <person name="Gordon J.L."/>
            <person name="Armisen D."/>
            <person name="Proux-Wera E."/>
            <person name="Oheigeartaigh S.S."/>
            <person name="Byrne K.P."/>
            <person name="Wolfe K.H."/>
        </authorList>
    </citation>
    <scope>NUCLEOTIDE SEQUENCE [LARGE SCALE GENOMIC DNA]</scope>
    <source>
        <strain evidence="6">ATCC 10662 / CBS 1146 / NBRC 0425 / NCYC 2629 / NRRL Y-866</strain>
    </source>
</reference>
<feature type="region of interest" description="Disordered" evidence="3">
    <location>
        <begin position="38"/>
        <end position="61"/>
    </location>
</feature>
<evidence type="ECO:0000313" key="6">
    <source>
        <dbReference type="Proteomes" id="UP000005627"/>
    </source>
</evidence>
<dbReference type="HOGENOM" id="CLU_016143_0_0_1"/>
<evidence type="ECO:0000256" key="1">
    <source>
        <dbReference type="ARBA" id="ARBA00022737"/>
    </source>
</evidence>
<feature type="repeat" description="Pumilio" evidence="2">
    <location>
        <begin position="759"/>
        <end position="797"/>
    </location>
</feature>
<proteinExistence type="predicted"/>
<feature type="repeat" description="Pumilio" evidence="2">
    <location>
        <begin position="608"/>
        <end position="643"/>
    </location>
</feature>
<keyword evidence="6" id="KW-1185">Reference proteome</keyword>
<dbReference type="KEGG" id="tdl:TDEL_0F02320"/>
<dbReference type="STRING" id="1076872.G8ZWP9"/>
<gene>
    <name evidence="5" type="primary">TDEL0F02320</name>
    <name evidence="5" type="ORF">TDEL_0F02320</name>
</gene>
<dbReference type="FunCoup" id="G8ZWP9">
    <property type="interactions" value="40"/>
</dbReference>
<dbReference type="PROSITE" id="PS50303">
    <property type="entry name" value="PUM_HD"/>
    <property type="match status" value="1"/>
</dbReference>
<feature type="repeat" description="Pumilio" evidence="2">
    <location>
        <begin position="499"/>
        <end position="534"/>
    </location>
</feature>
<dbReference type="EMBL" id="HE616747">
    <property type="protein sequence ID" value="CCE93043.1"/>
    <property type="molecule type" value="Genomic_DNA"/>
</dbReference>
<dbReference type="GO" id="GO:0000288">
    <property type="term" value="P:nuclear-transcribed mRNA catabolic process, deadenylation-dependent decay"/>
    <property type="evidence" value="ECO:0007669"/>
    <property type="project" value="EnsemblFungi"/>
</dbReference>
<name>G8ZWP9_TORDE</name>
<dbReference type="SMART" id="SM00025">
    <property type="entry name" value="Pumilio"/>
    <property type="match status" value="8"/>
</dbReference>
<feature type="repeat" description="Pumilio" evidence="2">
    <location>
        <begin position="720"/>
        <end position="757"/>
    </location>
</feature>
<dbReference type="InterPro" id="IPR001313">
    <property type="entry name" value="Pumilio_RNA-bd_rpt"/>
</dbReference>
<evidence type="ECO:0000256" key="3">
    <source>
        <dbReference type="SAM" id="MobiDB-lite"/>
    </source>
</evidence>
<feature type="compositionally biased region" description="Low complexity" evidence="3">
    <location>
        <begin position="467"/>
        <end position="479"/>
    </location>
</feature>
<dbReference type="GeneID" id="11501503"/>
<feature type="domain" description="PUM-HD" evidence="4">
    <location>
        <begin position="478"/>
        <end position="823"/>
    </location>
</feature>
<dbReference type="GO" id="GO:0008104">
    <property type="term" value="P:intracellular protein localization"/>
    <property type="evidence" value="ECO:0007669"/>
    <property type="project" value="EnsemblFungi"/>
</dbReference>
<feature type="compositionally biased region" description="Low complexity" evidence="3">
    <location>
        <begin position="434"/>
        <end position="447"/>
    </location>
</feature>
<accession>G8ZWP9</accession>
<dbReference type="eggNOG" id="KOG2049">
    <property type="taxonomic scope" value="Eukaryota"/>
</dbReference>
<dbReference type="PANTHER" id="PTHR12537:SF13">
    <property type="entry name" value="PUMILIO HOMOLOGY DOMAIN FAMILY MEMBER 4"/>
    <property type="match status" value="1"/>
</dbReference>
<dbReference type="FunFam" id="1.25.10.10:FF:000237">
    <property type="entry name" value="Pumilio homolog 9"/>
    <property type="match status" value="1"/>
</dbReference>
<feature type="compositionally biased region" description="Polar residues" evidence="3">
    <location>
        <begin position="50"/>
        <end position="61"/>
    </location>
</feature>